<keyword evidence="5" id="KW-1185">Reference proteome</keyword>
<dbReference type="EMBL" id="CP027432">
    <property type="protein sequence ID" value="QCI29133.1"/>
    <property type="molecule type" value="Genomic_DNA"/>
</dbReference>
<accession>A0AAJ4RBA5</accession>
<evidence type="ECO:0000256" key="1">
    <source>
        <dbReference type="SAM" id="Phobius"/>
    </source>
</evidence>
<dbReference type="AlphaFoldDB" id="A0AAJ4RBA5"/>
<protein>
    <submittedName>
        <fullName evidence="2">Nucleoside recognition protein</fullName>
    </submittedName>
</protein>
<feature type="transmembrane region" description="Helical" evidence="1">
    <location>
        <begin position="111"/>
        <end position="132"/>
    </location>
</feature>
<evidence type="ECO:0000313" key="5">
    <source>
        <dbReference type="Proteomes" id="UP000298805"/>
    </source>
</evidence>
<keyword evidence="1" id="KW-0812">Transmembrane</keyword>
<feature type="transmembrane region" description="Helical" evidence="1">
    <location>
        <begin position="161"/>
        <end position="185"/>
    </location>
</feature>
<evidence type="ECO:0000313" key="4">
    <source>
        <dbReference type="Proteomes" id="UP000272781"/>
    </source>
</evidence>
<reference evidence="2" key="3">
    <citation type="submission" date="2019-06" db="EMBL/GenBank/DDBJ databases">
        <title>A comparative analysis of the Nautiliaceae.</title>
        <authorList>
            <person name="Grosche A."/>
            <person name="Smedile F."/>
            <person name="Vetriani C."/>
        </authorList>
    </citation>
    <scope>NUCLEOTIDE SEQUENCE</scope>
    <source>
        <strain evidence="2">TB6</strain>
    </source>
</reference>
<feature type="transmembrane region" description="Helical" evidence="1">
    <location>
        <begin position="82"/>
        <end position="99"/>
    </location>
</feature>
<evidence type="ECO:0000313" key="3">
    <source>
        <dbReference type="EMBL" id="ROR39048.1"/>
    </source>
</evidence>
<keyword evidence="1" id="KW-1133">Transmembrane helix</keyword>
<feature type="transmembrane region" description="Helical" evidence="1">
    <location>
        <begin position="55"/>
        <end position="75"/>
    </location>
</feature>
<feature type="transmembrane region" description="Helical" evidence="1">
    <location>
        <begin position="12"/>
        <end position="35"/>
    </location>
</feature>
<organism evidence="3 4">
    <name type="scientific">Caminibacter pacificus</name>
    <dbReference type="NCBI Taxonomy" id="1424653"/>
    <lineage>
        <taxon>Bacteria</taxon>
        <taxon>Pseudomonadati</taxon>
        <taxon>Campylobacterota</taxon>
        <taxon>Epsilonproteobacteria</taxon>
        <taxon>Nautiliales</taxon>
        <taxon>Nautiliaceae</taxon>
        <taxon>Caminibacter</taxon>
    </lineage>
</organism>
<gene>
    <name evidence="2" type="ORF">C6V80_09245</name>
    <name evidence="3" type="ORF">EDC58_1539</name>
</gene>
<reference evidence="3 4" key="2">
    <citation type="submission" date="2018-11" db="EMBL/GenBank/DDBJ databases">
        <title>Genomic Encyclopedia of Type Strains, Phase IV (KMG-IV): sequencing the most valuable type-strain genomes for metagenomic binning, comparative biology and taxonomic classification.</title>
        <authorList>
            <person name="Goeker M."/>
        </authorList>
    </citation>
    <scope>NUCLEOTIDE SEQUENCE [LARGE SCALE GENOMIC DNA]</scope>
    <source>
        <strain evidence="3 4">DSM 27783</strain>
    </source>
</reference>
<dbReference type="Proteomes" id="UP000298805">
    <property type="component" value="Chromosome"/>
</dbReference>
<sequence length="286" mass="32007">MKQLINQSLKTALLIIKLVIPFYLLADILIYFGILQKISFIFEPITSIMGLSPEVSLSIAAGVLFNLYAAIAFAAPLGLTPYEWTILGLFLGIAHALPVENSIMKKLGMPHWYSTLLRIGVGIVAVIVFRALPIHIEGKTLQKEISLPHYDSFWDMLGNSLYNASVLAVKIIILITIIIIVMHFIKEKLFKNKNLSAPFSIITGIILGITYGAGILIAEKNRLSKKELLFVGTFLMIAHSLIEDPLLFVLFGANFWLLVSIRVILAVIFSYLVVKFYPFKHKTQNF</sequence>
<name>A0AAJ4RBA5_9BACT</name>
<proteinExistence type="predicted"/>
<feature type="transmembrane region" description="Helical" evidence="1">
    <location>
        <begin position="255"/>
        <end position="274"/>
    </location>
</feature>
<feature type="transmembrane region" description="Helical" evidence="1">
    <location>
        <begin position="228"/>
        <end position="249"/>
    </location>
</feature>
<feature type="transmembrane region" description="Helical" evidence="1">
    <location>
        <begin position="197"/>
        <end position="216"/>
    </location>
</feature>
<dbReference type="EMBL" id="RJVK01000004">
    <property type="protein sequence ID" value="ROR39048.1"/>
    <property type="molecule type" value="Genomic_DNA"/>
</dbReference>
<dbReference type="RefSeq" id="WP_123352927.1">
    <property type="nucleotide sequence ID" value="NZ_CP027432.2"/>
</dbReference>
<reference evidence="5" key="1">
    <citation type="submission" date="2018-03" db="EMBL/GenBank/DDBJ databases">
        <title>A comparative analysis of the Nautiliaceae.</title>
        <authorList>
            <person name="Grosche A."/>
            <person name="Smedile F."/>
            <person name="Vetriani C."/>
        </authorList>
    </citation>
    <scope>NUCLEOTIDE SEQUENCE [LARGE SCALE GENOMIC DNA]</scope>
    <source>
        <strain evidence="5">TB6</strain>
    </source>
</reference>
<keyword evidence="1" id="KW-0472">Membrane</keyword>
<evidence type="ECO:0000313" key="2">
    <source>
        <dbReference type="EMBL" id="QCI29133.1"/>
    </source>
</evidence>
<dbReference type="Proteomes" id="UP000272781">
    <property type="component" value="Unassembled WGS sequence"/>
</dbReference>